<proteinExistence type="predicted"/>
<reference evidence="3" key="1">
    <citation type="submission" date="2020-02" db="EMBL/GenBank/DDBJ databases">
        <authorList>
            <person name="Meier V. D."/>
        </authorList>
    </citation>
    <scope>NUCLEOTIDE SEQUENCE</scope>
    <source>
        <strain evidence="3">AVDCRST_MAG66</strain>
    </source>
</reference>
<keyword evidence="2" id="KW-1133">Transmembrane helix</keyword>
<gene>
    <name evidence="3" type="ORF">AVDCRST_MAG66-64</name>
</gene>
<sequence length="74" mass="7655">MPLLLVLILVLIAFGLLLVGYLTSSVLWAWVSVLVSAVAALVLLSDTLQRRSAVRAGDDAPEPASRAAGRGVAA</sequence>
<name>A0A6J4N4K8_9PSEU</name>
<evidence type="ECO:0000256" key="2">
    <source>
        <dbReference type="SAM" id="Phobius"/>
    </source>
</evidence>
<feature type="region of interest" description="Disordered" evidence="1">
    <location>
        <begin position="52"/>
        <end position="74"/>
    </location>
</feature>
<feature type="non-terminal residue" evidence="3">
    <location>
        <position position="74"/>
    </location>
</feature>
<evidence type="ECO:0000313" key="3">
    <source>
        <dbReference type="EMBL" id="CAA9377738.1"/>
    </source>
</evidence>
<dbReference type="EMBL" id="CADCUS010000009">
    <property type="protein sequence ID" value="CAA9377738.1"/>
    <property type="molecule type" value="Genomic_DNA"/>
</dbReference>
<keyword evidence="2" id="KW-0472">Membrane</keyword>
<evidence type="ECO:0000256" key="1">
    <source>
        <dbReference type="SAM" id="MobiDB-lite"/>
    </source>
</evidence>
<dbReference type="AlphaFoldDB" id="A0A6J4N4K8"/>
<feature type="transmembrane region" description="Helical" evidence="2">
    <location>
        <begin position="25"/>
        <end position="45"/>
    </location>
</feature>
<keyword evidence="2" id="KW-0812">Transmembrane</keyword>
<organism evidence="3">
    <name type="scientific">uncultured Pseudonocardia sp</name>
    <dbReference type="NCBI Taxonomy" id="211455"/>
    <lineage>
        <taxon>Bacteria</taxon>
        <taxon>Bacillati</taxon>
        <taxon>Actinomycetota</taxon>
        <taxon>Actinomycetes</taxon>
        <taxon>Pseudonocardiales</taxon>
        <taxon>Pseudonocardiaceae</taxon>
        <taxon>Pseudonocardia</taxon>
        <taxon>environmental samples</taxon>
    </lineage>
</organism>
<accession>A0A6J4N4K8</accession>
<protein>
    <submittedName>
        <fullName evidence="3">Uncharacterized protein</fullName>
    </submittedName>
</protein>